<name>A0A182NDH7_9DIPT</name>
<sequence>NSTDWKKISQDFNNKWQFPNCLGAVDGKQVRIIPTARSGSMYFNYKKYHSVVLMAVADADYRFIISLWDPGYKSEDQYGLDRE</sequence>
<evidence type="ECO:0008006" key="3">
    <source>
        <dbReference type="Google" id="ProtNLM"/>
    </source>
</evidence>
<dbReference type="EnsemblMetazoa" id="ADIR005691-RA">
    <property type="protein sequence ID" value="ADIR005691-PA"/>
    <property type="gene ID" value="ADIR005691"/>
</dbReference>
<accession>A0A182NDH7</accession>
<dbReference type="AlphaFoldDB" id="A0A182NDH7"/>
<dbReference type="STRING" id="7168.A0A182NDH7"/>
<evidence type="ECO:0000313" key="1">
    <source>
        <dbReference type="EnsemblMetazoa" id="ADIR005691-PA"/>
    </source>
</evidence>
<protein>
    <recommendedName>
        <fullName evidence="3">DDE Tnp4 domain-containing protein</fullName>
    </recommendedName>
</protein>
<keyword evidence="2" id="KW-1185">Reference proteome</keyword>
<evidence type="ECO:0000313" key="2">
    <source>
        <dbReference type="Proteomes" id="UP000075884"/>
    </source>
</evidence>
<reference evidence="1" key="2">
    <citation type="submission" date="2020-05" db="UniProtKB">
        <authorList>
            <consortium name="EnsemblMetazoa"/>
        </authorList>
    </citation>
    <scope>IDENTIFICATION</scope>
    <source>
        <strain evidence="1">WRAIR2</strain>
    </source>
</reference>
<organism evidence="1 2">
    <name type="scientific">Anopheles dirus</name>
    <dbReference type="NCBI Taxonomy" id="7168"/>
    <lineage>
        <taxon>Eukaryota</taxon>
        <taxon>Metazoa</taxon>
        <taxon>Ecdysozoa</taxon>
        <taxon>Arthropoda</taxon>
        <taxon>Hexapoda</taxon>
        <taxon>Insecta</taxon>
        <taxon>Pterygota</taxon>
        <taxon>Neoptera</taxon>
        <taxon>Endopterygota</taxon>
        <taxon>Diptera</taxon>
        <taxon>Nematocera</taxon>
        <taxon>Culicoidea</taxon>
        <taxon>Culicidae</taxon>
        <taxon>Anophelinae</taxon>
        <taxon>Anopheles</taxon>
    </lineage>
</organism>
<dbReference type="VEuPathDB" id="VectorBase:ADIR005691"/>
<proteinExistence type="predicted"/>
<reference evidence="2" key="1">
    <citation type="submission" date="2013-03" db="EMBL/GenBank/DDBJ databases">
        <title>The Genome Sequence of Anopheles dirus WRAIR2.</title>
        <authorList>
            <consortium name="The Broad Institute Genomics Platform"/>
            <person name="Neafsey D.E."/>
            <person name="Walton C."/>
            <person name="Walker B."/>
            <person name="Young S.K."/>
            <person name="Zeng Q."/>
            <person name="Gargeya S."/>
            <person name="Fitzgerald M."/>
            <person name="Haas B."/>
            <person name="Abouelleil A."/>
            <person name="Allen A.W."/>
            <person name="Alvarado L."/>
            <person name="Arachchi H.M."/>
            <person name="Berlin A.M."/>
            <person name="Chapman S.B."/>
            <person name="Gainer-Dewar J."/>
            <person name="Goldberg J."/>
            <person name="Griggs A."/>
            <person name="Gujja S."/>
            <person name="Hansen M."/>
            <person name="Howarth C."/>
            <person name="Imamovic A."/>
            <person name="Ireland A."/>
            <person name="Larimer J."/>
            <person name="McCowan C."/>
            <person name="Murphy C."/>
            <person name="Pearson M."/>
            <person name="Poon T.W."/>
            <person name="Priest M."/>
            <person name="Roberts A."/>
            <person name="Saif S."/>
            <person name="Shea T."/>
            <person name="Sisk P."/>
            <person name="Sykes S."/>
            <person name="Wortman J."/>
            <person name="Nusbaum C."/>
            <person name="Birren B."/>
        </authorList>
    </citation>
    <scope>NUCLEOTIDE SEQUENCE [LARGE SCALE GENOMIC DNA]</scope>
    <source>
        <strain evidence="2">WRAIR2</strain>
    </source>
</reference>
<dbReference type="Proteomes" id="UP000075884">
    <property type="component" value="Unassembled WGS sequence"/>
</dbReference>